<dbReference type="SUPFAM" id="SSF47203">
    <property type="entry name" value="Acyl-CoA dehydrogenase C-terminal domain-like"/>
    <property type="match status" value="1"/>
</dbReference>
<dbReference type="InterPro" id="IPR009100">
    <property type="entry name" value="AcylCoA_DH/oxidase_NM_dom_sf"/>
</dbReference>
<organism evidence="2 3">
    <name type="scientific">Malikia spinosa</name>
    <dbReference type="NCBI Taxonomy" id="86180"/>
    <lineage>
        <taxon>Bacteria</taxon>
        <taxon>Pseudomonadati</taxon>
        <taxon>Pseudomonadota</taxon>
        <taxon>Betaproteobacteria</taxon>
        <taxon>Burkholderiales</taxon>
        <taxon>Comamonadaceae</taxon>
        <taxon>Malikia</taxon>
    </lineage>
</organism>
<dbReference type="InterPro" id="IPR046373">
    <property type="entry name" value="Acyl-CoA_Oxase/DH_mid-dom_sf"/>
</dbReference>
<dbReference type="InterPro" id="IPR037069">
    <property type="entry name" value="AcylCoA_DH/ox_N_sf"/>
</dbReference>
<name>A0A2S9KFT6_9BURK</name>
<dbReference type="Gene3D" id="2.40.110.10">
    <property type="entry name" value="Butyryl-CoA Dehydrogenase, subunit A, domain 2"/>
    <property type="match status" value="1"/>
</dbReference>
<sequence length="378" mass="40502">MPQHLASPSAEAPTALMAAIEAIAQGPLKQQVDAIDRGLYPQLIMRDLARVGAMSAHLDTDTQGADYGLAIRAMAEVSRVCGATGFMMWCQAVCGLYLQQSGNPALTGSLLQAHIEGRGLGGTALSNPMKSYAQIEGMLLRARAVEGGYRVSGTLPWVSNLGPGQYCGAIASVNSDADGEPHEIMFLLHCDAPGVELRECPSFSGMEGTGTYALRLTEHFVGADQLIADPTRPFIASIRAAFVMLQCGMAVGVTQGAIDSIWAVEGQLGHVNQFLDDRPDALQAELDELTARVMQLAETPFDTSQEFFIDVLDARAHGAELCLRAAQSALMHQGARGYLLSSEVQRRVRESHFVAIVTPAIKHLRKEIARLSAEEMPA</sequence>
<dbReference type="InterPro" id="IPR013786">
    <property type="entry name" value="AcylCoA_DH/ox_N"/>
</dbReference>
<dbReference type="OrthoDB" id="2564795at2"/>
<accession>A0A2S9KFT6</accession>
<dbReference type="EMBL" id="PVLR01000016">
    <property type="protein sequence ID" value="PRD69313.1"/>
    <property type="molecule type" value="Genomic_DNA"/>
</dbReference>
<proteinExistence type="predicted"/>
<keyword evidence="3" id="KW-1185">Reference proteome</keyword>
<dbReference type="GO" id="GO:0003995">
    <property type="term" value="F:acyl-CoA dehydrogenase activity"/>
    <property type="evidence" value="ECO:0007669"/>
    <property type="project" value="TreeGrafter"/>
</dbReference>
<dbReference type="Proteomes" id="UP000238326">
    <property type="component" value="Unassembled WGS sequence"/>
</dbReference>
<feature type="domain" description="Acyl-CoA dehydrogenase/oxidase N-terminal" evidence="1">
    <location>
        <begin position="15"/>
        <end position="117"/>
    </location>
</feature>
<dbReference type="PANTHER" id="PTHR43884:SF12">
    <property type="entry name" value="ISOVALERYL-COA DEHYDROGENASE, MITOCHONDRIAL-RELATED"/>
    <property type="match status" value="1"/>
</dbReference>
<dbReference type="PANTHER" id="PTHR43884">
    <property type="entry name" value="ACYL-COA DEHYDROGENASE"/>
    <property type="match status" value="1"/>
</dbReference>
<evidence type="ECO:0000259" key="1">
    <source>
        <dbReference type="Pfam" id="PF02771"/>
    </source>
</evidence>
<reference evidence="2 3" key="1">
    <citation type="submission" date="2018-03" db="EMBL/GenBank/DDBJ databases">
        <title>Comparative genomics illustrates the genes involved in a hyperalkaliphilic mechanisms of Serpentinomonas isolated from highly-alkaline calcium-rich serpentinized springs.</title>
        <authorList>
            <person name="Suzuki S."/>
            <person name="Ishii S."/>
            <person name="Walworth N."/>
            <person name="Bird L."/>
            <person name="Kuenen J.G."/>
            <person name="Nealson K.H."/>
        </authorList>
    </citation>
    <scope>NUCLEOTIDE SEQUENCE [LARGE SCALE GENOMIC DNA]</scope>
    <source>
        <strain evidence="2 3">83</strain>
    </source>
</reference>
<dbReference type="GO" id="GO:0050660">
    <property type="term" value="F:flavin adenine dinucleotide binding"/>
    <property type="evidence" value="ECO:0007669"/>
    <property type="project" value="InterPro"/>
</dbReference>
<evidence type="ECO:0000313" key="2">
    <source>
        <dbReference type="EMBL" id="PRD69313.1"/>
    </source>
</evidence>
<dbReference type="Gene3D" id="1.20.140.10">
    <property type="entry name" value="Butyryl-CoA Dehydrogenase, subunit A, domain 3"/>
    <property type="match status" value="1"/>
</dbReference>
<dbReference type="InterPro" id="IPR036250">
    <property type="entry name" value="AcylCo_DH-like_C"/>
</dbReference>
<dbReference type="Gene3D" id="1.10.540.10">
    <property type="entry name" value="Acyl-CoA dehydrogenase/oxidase, N-terminal domain"/>
    <property type="match status" value="1"/>
</dbReference>
<dbReference type="Pfam" id="PF02771">
    <property type="entry name" value="Acyl-CoA_dh_N"/>
    <property type="match status" value="1"/>
</dbReference>
<comment type="caution">
    <text evidence="2">The sequence shown here is derived from an EMBL/GenBank/DDBJ whole genome shotgun (WGS) entry which is preliminary data.</text>
</comment>
<protein>
    <submittedName>
        <fullName evidence="2">Acyl-CoA dehydrogenase</fullName>
    </submittedName>
</protein>
<evidence type="ECO:0000313" key="3">
    <source>
        <dbReference type="Proteomes" id="UP000238326"/>
    </source>
</evidence>
<gene>
    <name evidence="2" type="ORF">C6P61_06640</name>
</gene>
<dbReference type="PIRSF" id="PIRSF016578">
    <property type="entry name" value="HsaA"/>
    <property type="match status" value="1"/>
</dbReference>
<dbReference type="AlphaFoldDB" id="A0A2S9KFT6"/>
<dbReference type="SUPFAM" id="SSF56645">
    <property type="entry name" value="Acyl-CoA dehydrogenase NM domain-like"/>
    <property type="match status" value="1"/>
</dbReference>